<dbReference type="Proteomes" id="UP000316981">
    <property type="component" value="Unassembled WGS sequence"/>
</dbReference>
<protein>
    <recommendedName>
        <fullName evidence="5">DGQHR domain-containing protein</fullName>
    </recommendedName>
</protein>
<dbReference type="GeneID" id="45419480"/>
<evidence type="ECO:0008006" key="5">
    <source>
        <dbReference type="Google" id="ProtNLM"/>
    </source>
</evidence>
<reference evidence="2 4" key="2">
    <citation type="submission" date="2019-07" db="EMBL/GenBank/DDBJ databases">
        <title>Draft Genome Sequence of the first blaOXA-58-Harboring Acinetobacter colistiniresistens clinical isolate from Brazil.</title>
        <authorList>
            <person name="Favaro L.S."/>
            <person name="Paula-Petroli S.B."/>
            <person name="Moura C.F."/>
            <person name="Tognim M.C.B."/>
            <person name="Venancio E.J."/>
            <person name="Yamada-Ogatta S.F."/>
            <person name="Carrara-Marroni F.E."/>
        </authorList>
    </citation>
    <scope>NUCLEOTIDE SEQUENCE [LARGE SCALE GENOMIC DNA]</scope>
    <source>
        <strain evidence="2 4">DL</strain>
    </source>
</reference>
<dbReference type="HOGENOM" id="CLU_059345_0_0_6"/>
<dbReference type="AlphaFoldDB" id="S3TNL6"/>
<evidence type="ECO:0000313" key="3">
    <source>
        <dbReference type="Proteomes" id="UP000014559"/>
    </source>
</evidence>
<organism evidence="1 3">
    <name type="scientific">Acinetobacter colistiniresistens</name>
    <dbReference type="NCBI Taxonomy" id="280145"/>
    <lineage>
        <taxon>Bacteria</taxon>
        <taxon>Pseudomonadati</taxon>
        <taxon>Pseudomonadota</taxon>
        <taxon>Gammaproteobacteria</taxon>
        <taxon>Moraxellales</taxon>
        <taxon>Moraxellaceae</taxon>
        <taxon>Acinetobacter</taxon>
    </lineage>
</organism>
<dbReference type="PATRIC" id="fig|1217696.3.peg.184"/>
<reference evidence="1 3" key="1">
    <citation type="submission" date="2013-06" db="EMBL/GenBank/DDBJ databases">
        <title>The Genome Sequence of Acinetobacter sp. NIPH 2036.</title>
        <authorList>
            <consortium name="The Broad Institute Genome Sequencing Platform"/>
            <consortium name="The Broad Institute Genome Sequencing Center for Infectious Disease"/>
            <person name="Cerqueira G."/>
            <person name="Feldgarden M."/>
            <person name="Courvalin P."/>
            <person name="Perichon B."/>
            <person name="Grillot-Courvalin C."/>
            <person name="Clermont D."/>
            <person name="Rocha E."/>
            <person name="Yoon E.-J."/>
            <person name="Nemec A."/>
            <person name="Young S.K."/>
            <person name="Zeng Q."/>
            <person name="Gargeya S."/>
            <person name="Fitzgerald M."/>
            <person name="Abouelleil A."/>
            <person name="Alvarado L."/>
            <person name="Berlin A.M."/>
            <person name="Chapman S.B."/>
            <person name="Dewar J."/>
            <person name="Goldberg J."/>
            <person name="Griggs A."/>
            <person name="Gujja S."/>
            <person name="Hansen M."/>
            <person name="Howarth C."/>
            <person name="Imamovic A."/>
            <person name="Larimer J."/>
            <person name="McCowan C."/>
            <person name="Murphy C."/>
            <person name="Pearson M."/>
            <person name="Priest M."/>
            <person name="Roberts A."/>
            <person name="Saif S."/>
            <person name="Shea T."/>
            <person name="Sykes S."/>
            <person name="Wortman J."/>
            <person name="Nusbaum C."/>
            <person name="Birren B."/>
        </authorList>
    </citation>
    <scope>NUCLEOTIDE SEQUENCE [LARGE SCALE GENOMIC DNA]</scope>
    <source>
        <strain evidence="1 3">NIPH 2036</strain>
    </source>
</reference>
<accession>S3TNL6</accession>
<dbReference type="EMBL" id="VMTP01000122">
    <property type="protein sequence ID" value="TVT75771.1"/>
    <property type="molecule type" value="Genomic_DNA"/>
</dbReference>
<dbReference type="Proteomes" id="UP000014559">
    <property type="component" value="Unassembled WGS sequence"/>
</dbReference>
<dbReference type="RefSeq" id="WP_016651322.1">
    <property type="nucleotide sequence ID" value="NZ_BHGD02000037.1"/>
</dbReference>
<dbReference type="EMBL" id="ATGK01000003">
    <property type="protein sequence ID" value="EPG42568.1"/>
    <property type="molecule type" value="Genomic_DNA"/>
</dbReference>
<name>S3TNL6_9GAMM</name>
<evidence type="ECO:0000313" key="4">
    <source>
        <dbReference type="Proteomes" id="UP000316981"/>
    </source>
</evidence>
<evidence type="ECO:0000313" key="1">
    <source>
        <dbReference type="EMBL" id="EPG42568.1"/>
    </source>
</evidence>
<gene>
    <name evidence="1" type="ORF">F907_00192</name>
    <name evidence="2" type="ORF">FPV60_21065</name>
</gene>
<comment type="caution">
    <text evidence="1">The sequence shown here is derived from an EMBL/GenBank/DDBJ whole genome shotgun (WGS) entry which is preliminary data.</text>
</comment>
<proteinExistence type="predicted"/>
<evidence type="ECO:0000313" key="2">
    <source>
        <dbReference type="EMBL" id="TVT75771.1"/>
    </source>
</evidence>
<sequence length="376" mass="43374">MFKILGTAKDLKSGAHIIYCQTTPDKYLEIIGHNFEDFELQRKRENHKGYSRLKNDIIEGALLPSITLSVKHEYVSDLLAKLDNHHEIEKTLASNVGIVDILDGLQRTIILKEVSNEGITFKDEQTLLLEYWLDSDLKNIVYRMIVLNSGQKAMSMRHQIDLLFATTRKTIEEKVTGIDLYTERESRRRVSANKYPLNNIASAYYAFLKATPEQDNENIVNDQIKNNEIFESTKEKINEDFDNFIEILNKFTIIDALAWDLYKDEPNSEDGSYWLGSENVMLSFFAAAGVFIKSGKKDKVDNSLNVIIDQLHNYIEQGAPYDYFSLEKYQNLIKGINSRKVNIGSARRKYIFTMFKEFFRSEGEFDFSASWDAAAI</sequence>